<dbReference type="CDD" id="cd20294">
    <property type="entry name" value="cupin_KduI_N"/>
    <property type="match status" value="1"/>
</dbReference>
<evidence type="ECO:0000256" key="5">
    <source>
        <dbReference type="ARBA" id="ARBA00022833"/>
    </source>
</evidence>
<dbReference type="UniPathway" id="UPA00545">
    <property type="reaction ID" value="UER00826"/>
</dbReference>
<dbReference type="InterPro" id="IPR021120">
    <property type="entry name" value="KduI/IolB_isomerase"/>
</dbReference>
<dbReference type="AlphaFoldDB" id="A0A073IWS2"/>
<comment type="catalytic activity">
    <reaction evidence="1 7">
        <text>5-dehydro-4-deoxy-D-glucuronate = 3-deoxy-D-glycero-2,5-hexodiulosonate</text>
        <dbReference type="Rhea" id="RHEA:23896"/>
        <dbReference type="ChEBI" id="CHEBI:17117"/>
        <dbReference type="ChEBI" id="CHEBI:29071"/>
        <dbReference type="EC" id="5.3.1.17"/>
    </reaction>
</comment>
<evidence type="ECO:0000256" key="6">
    <source>
        <dbReference type="ARBA" id="ARBA00023235"/>
    </source>
</evidence>
<dbReference type="InterPro" id="IPR011051">
    <property type="entry name" value="RmlC_Cupin_sf"/>
</dbReference>
<dbReference type="InterPro" id="IPR014710">
    <property type="entry name" value="RmlC-like_jellyroll"/>
</dbReference>
<dbReference type="NCBIfam" id="NF002091">
    <property type="entry name" value="PRK00924.1"/>
    <property type="match status" value="1"/>
</dbReference>
<evidence type="ECO:0000313" key="8">
    <source>
        <dbReference type="EMBL" id="KEJ94219.1"/>
    </source>
</evidence>
<organism evidence="8 9">
    <name type="scientific">Pseudosulfitobacter pseudonitzschiae</name>
    <dbReference type="NCBI Taxonomy" id="1402135"/>
    <lineage>
        <taxon>Bacteria</taxon>
        <taxon>Pseudomonadati</taxon>
        <taxon>Pseudomonadota</taxon>
        <taxon>Alphaproteobacteria</taxon>
        <taxon>Rhodobacterales</taxon>
        <taxon>Roseobacteraceae</taxon>
        <taxon>Pseudosulfitobacter</taxon>
    </lineage>
</organism>
<dbReference type="RefSeq" id="WP_051694633.1">
    <property type="nucleotide sequence ID" value="NZ_CP054603.1"/>
</dbReference>
<comment type="function">
    <text evidence="7">Catalyzes the isomerization of 5-dehydro-4-deoxy-D-glucuronate to 3-deoxy-D-glycero-2,5-hexodiulosonate.</text>
</comment>
<accession>A0A073IWS2</accession>
<evidence type="ECO:0000256" key="1">
    <source>
        <dbReference type="ARBA" id="ARBA00000552"/>
    </source>
</evidence>
<feature type="binding site" evidence="7">
    <location>
        <position position="203"/>
    </location>
    <ligand>
        <name>Zn(2+)</name>
        <dbReference type="ChEBI" id="CHEBI:29105"/>
    </ligand>
</feature>
<dbReference type="EC" id="5.3.1.17" evidence="7"/>
<keyword evidence="5 7" id="KW-0862">Zinc</keyword>
<feature type="binding site" evidence="7">
    <location>
        <position position="198"/>
    </location>
    <ligand>
        <name>Zn(2+)</name>
        <dbReference type="ChEBI" id="CHEBI:29105"/>
    </ligand>
</feature>
<dbReference type="Pfam" id="PF04962">
    <property type="entry name" value="KduI"/>
    <property type="match status" value="1"/>
</dbReference>
<dbReference type="EMBL" id="JAMD01000016">
    <property type="protein sequence ID" value="KEJ94219.1"/>
    <property type="molecule type" value="Genomic_DNA"/>
</dbReference>
<keyword evidence="4 7" id="KW-0479">Metal-binding</keyword>
<comment type="pathway">
    <text evidence="2 7">Glycan metabolism; pectin degradation; 2-dehydro-3-deoxy-D-gluconate from pectin: step 4/5.</text>
</comment>
<comment type="cofactor">
    <cofactor evidence="7">
        <name>Zn(2+)</name>
        <dbReference type="ChEBI" id="CHEBI:29105"/>
    </cofactor>
    <text evidence="7">Binds 1 zinc ion per subunit.</text>
</comment>
<dbReference type="GO" id="GO:0019698">
    <property type="term" value="P:D-galacturonate catabolic process"/>
    <property type="evidence" value="ECO:0007669"/>
    <property type="project" value="TreeGrafter"/>
</dbReference>
<protein>
    <recommendedName>
        <fullName evidence="7">4-deoxy-L-threo-5-hexosulose-uronate ketol-isomerase</fullName>
        <ecNumber evidence="7">5.3.1.17</ecNumber>
    </recommendedName>
    <alternativeName>
        <fullName evidence="7">5-keto-4-deoxyuronate isomerase</fullName>
    </alternativeName>
    <alternativeName>
        <fullName evidence="7">DKI isomerase</fullName>
    </alternativeName>
</protein>
<comment type="similarity">
    <text evidence="3 7">Belongs to the KduI family.</text>
</comment>
<comment type="caution">
    <text evidence="8">The sequence shown here is derived from an EMBL/GenBank/DDBJ whole genome shotgun (WGS) entry which is preliminary data.</text>
</comment>
<dbReference type="SUPFAM" id="SSF51182">
    <property type="entry name" value="RmlC-like cupins"/>
    <property type="match status" value="1"/>
</dbReference>
<evidence type="ECO:0000256" key="2">
    <source>
        <dbReference type="ARBA" id="ARBA00005148"/>
    </source>
</evidence>
<dbReference type="Gene3D" id="2.60.120.520">
    <property type="entry name" value="pectin degrading enzyme 5-keto 4- deoxyuronate isomerase, domain 1"/>
    <property type="match status" value="1"/>
</dbReference>
<proteinExistence type="inferred from homology"/>
<reference evidence="8 9" key="1">
    <citation type="submission" date="2014-01" db="EMBL/GenBank/DDBJ databases">
        <title>Sulfitobacter sp. H3 (MCCC 1A00686) Genome Sequencing.</title>
        <authorList>
            <person name="Lai Q."/>
            <person name="Hong Z."/>
        </authorList>
    </citation>
    <scope>NUCLEOTIDE SEQUENCE [LARGE SCALE GENOMIC DNA]</scope>
    <source>
        <strain evidence="8 9">H3</strain>
    </source>
</reference>
<dbReference type="PANTHER" id="PTHR38461">
    <property type="entry name" value="4-DEOXY-L-THREO-5-HEXOSULOSE-URONATE KETOL-ISOMERASE"/>
    <property type="match status" value="1"/>
</dbReference>
<dbReference type="PANTHER" id="PTHR38461:SF1">
    <property type="entry name" value="4-DEOXY-L-THREO-5-HEXOSULOSE-URONATE KETOL-ISOMERASE"/>
    <property type="match status" value="1"/>
</dbReference>
<dbReference type="GO" id="GO:0042840">
    <property type="term" value="P:D-glucuronate catabolic process"/>
    <property type="evidence" value="ECO:0007669"/>
    <property type="project" value="TreeGrafter"/>
</dbReference>
<evidence type="ECO:0000313" key="9">
    <source>
        <dbReference type="Proteomes" id="UP000027746"/>
    </source>
</evidence>
<dbReference type="HAMAP" id="MF_00687">
    <property type="entry name" value="KduI"/>
    <property type="match status" value="1"/>
</dbReference>
<name>A0A073IWS2_9RHOB</name>
<dbReference type="GeneID" id="68872179"/>
<dbReference type="InterPro" id="IPR007045">
    <property type="entry name" value="KduI"/>
</dbReference>
<keyword evidence="9" id="KW-1185">Reference proteome</keyword>
<gene>
    <name evidence="7" type="primary">kduI</name>
    <name evidence="8" type="ORF">SUH3_07500</name>
</gene>
<dbReference type="InterPro" id="IPR027449">
    <property type="entry name" value="KduI_N"/>
</dbReference>
<feature type="binding site" evidence="7">
    <location>
        <position position="196"/>
    </location>
    <ligand>
        <name>Zn(2+)</name>
        <dbReference type="ChEBI" id="CHEBI:29105"/>
    </ligand>
</feature>
<dbReference type="GO" id="GO:0008697">
    <property type="term" value="F:4-deoxy-L-threo-5-hexosulose-uronate ketol-isomerase activity"/>
    <property type="evidence" value="ECO:0007669"/>
    <property type="project" value="UniProtKB-UniRule"/>
</dbReference>
<dbReference type="GO" id="GO:0008270">
    <property type="term" value="F:zinc ion binding"/>
    <property type="evidence" value="ECO:0007669"/>
    <property type="project" value="UniProtKB-UniRule"/>
</dbReference>
<sequence>MGMLQKYGAGPDQIDAMNTDRLRENFMVEGMFAPGKIGFAYTHFDRMIVGGAVPTGAPLSFGGGEDVGTETFFEAREMGIANLGGVGWIEVDGTRYDLGNRDVLYIGRGSKTVTMQSDDAENPAWFYMNSVPAGADIPTRLITRSEAKVLKMGDAEKGNVRSLAMYIHPEVSPSCLLLMGITDPAKGSMWNTMPPHLHERRMEAYCYFDMSPEDRVMHFMGRPDNTRHLVVGAGDIVMSPAWSIHMGTGTGPYGFVWGMTGENQAYTDVDPVKISELR</sequence>
<evidence type="ECO:0000256" key="7">
    <source>
        <dbReference type="HAMAP-Rule" id="MF_00687"/>
    </source>
</evidence>
<dbReference type="GO" id="GO:0045490">
    <property type="term" value="P:pectin catabolic process"/>
    <property type="evidence" value="ECO:0007669"/>
    <property type="project" value="UniProtKB-UniRule"/>
</dbReference>
<feature type="binding site" evidence="7">
    <location>
        <position position="245"/>
    </location>
    <ligand>
        <name>Zn(2+)</name>
        <dbReference type="ChEBI" id="CHEBI:29105"/>
    </ligand>
</feature>
<dbReference type="CDD" id="cd20491">
    <property type="entry name" value="cupin_KduI_C"/>
    <property type="match status" value="1"/>
</dbReference>
<dbReference type="Proteomes" id="UP000027746">
    <property type="component" value="Unassembled WGS sequence"/>
</dbReference>
<dbReference type="Gene3D" id="2.60.120.10">
    <property type="entry name" value="Jelly Rolls"/>
    <property type="match status" value="1"/>
</dbReference>
<keyword evidence="6 7" id="KW-0413">Isomerase</keyword>
<evidence type="ECO:0000256" key="4">
    <source>
        <dbReference type="ARBA" id="ARBA00022723"/>
    </source>
</evidence>
<evidence type="ECO:0000256" key="3">
    <source>
        <dbReference type="ARBA" id="ARBA00008086"/>
    </source>
</evidence>